<accession>A0A0R1ZUW1</accession>
<dbReference type="SUPFAM" id="SSF46785">
    <property type="entry name" value="Winged helix' DNA-binding domain"/>
    <property type="match status" value="1"/>
</dbReference>
<dbReference type="InterPro" id="IPR036388">
    <property type="entry name" value="WH-like_DNA-bd_sf"/>
</dbReference>
<organism evidence="2 3">
    <name type="scientific">Lacticaseibacillus sharpeae JCM 1186 = DSM 20505</name>
    <dbReference type="NCBI Taxonomy" id="1291052"/>
    <lineage>
        <taxon>Bacteria</taxon>
        <taxon>Bacillati</taxon>
        <taxon>Bacillota</taxon>
        <taxon>Bacilli</taxon>
        <taxon>Lactobacillales</taxon>
        <taxon>Lactobacillaceae</taxon>
        <taxon>Lacticaseibacillus</taxon>
    </lineage>
</organism>
<dbReference type="AlphaFoldDB" id="A0A0R1ZUW1"/>
<evidence type="ECO:0000259" key="1">
    <source>
        <dbReference type="Pfam" id="PF03551"/>
    </source>
</evidence>
<protein>
    <submittedName>
        <fullName evidence="2">Transcriptional regulator</fullName>
    </submittedName>
</protein>
<evidence type="ECO:0000313" key="2">
    <source>
        <dbReference type="EMBL" id="KRM55867.1"/>
    </source>
</evidence>
<dbReference type="PANTHER" id="PTHR43252">
    <property type="entry name" value="TRANSCRIPTIONAL REGULATOR YQJI"/>
    <property type="match status" value="1"/>
</dbReference>
<dbReference type="STRING" id="1291052.FC18_GL000917"/>
<dbReference type="OrthoDB" id="2374094at2"/>
<dbReference type="PATRIC" id="fig|1291052.5.peg.933"/>
<keyword evidence="3" id="KW-1185">Reference proteome</keyword>
<sequence>MSVRHVNKRNGDDSMYDLLILGALMVHARTGYKLRQILEGNLEPRRQISNGVMYPLLHKLEAAGYITLSDELIKGRAQKLATITDAGRAYFTQLMHTPIPMDAKRESTFRFKFRALGRENVGFQRLVLRAYISATAADMEVYQFVTQHLQEVAGRTTRQDAGWSLRTLELERALATTKINWAQTQLQAMADLPDDAEYTALDASN</sequence>
<dbReference type="EMBL" id="AYYO01000011">
    <property type="protein sequence ID" value="KRM55867.1"/>
    <property type="molecule type" value="Genomic_DNA"/>
</dbReference>
<name>A0A0R1ZUW1_9LACO</name>
<proteinExistence type="predicted"/>
<evidence type="ECO:0000313" key="3">
    <source>
        <dbReference type="Proteomes" id="UP000051679"/>
    </source>
</evidence>
<reference evidence="2 3" key="1">
    <citation type="journal article" date="2015" name="Genome Announc.">
        <title>Expanding the biotechnology potential of lactobacilli through comparative genomics of 213 strains and associated genera.</title>
        <authorList>
            <person name="Sun Z."/>
            <person name="Harris H.M."/>
            <person name="McCann A."/>
            <person name="Guo C."/>
            <person name="Argimon S."/>
            <person name="Zhang W."/>
            <person name="Yang X."/>
            <person name="Jeffery I.B."/>
            <person name="Cooney J.C."/>
            <person name="Kagawa T.F."/>
            <person name="Liu W."/>
            <person name="Song Y."/>
            <person name="Salvetti E."/>
            <person name="Wrobel A."/>
            <person name="Rasinkangas P."/>
            <person name="Parkhill J."/>
            <person name="Rea M.C."/>
            <person name="O'Sullivan O."/>
            <person name="Ritari J."/>
            <person name="Douillard F.P."/>
            <person name="Paul Ross R."/>
            <person name="Yang R."/>
            <person name="Briner A.E."/>
            <person name="Felis G.E."/>
            <person name="de Vos W.M."/>
            <person name="Barrangou R."/>
            <person name="Klaenhammer T.R."/>
            <person name="Caufield P.W."/>
            <person name="Cui Y."/>
            <person name="Zhang H."/>
            <person name="O'Toole P.W."/>
        </authorList>
    </citation>
    <scope>NUCLEOTIDE SEQUENCE [LARGE SCALE GENOMIC DNA]</scope>
    <source>
        <strain evidence="2 3">DSM 20505</strain>
    </source>
</reference>
<dbReference type="Pfam" id="PF03551">
    <property type="entry name" value="PadR"/>
    <property type="match status" value="1"/>
</dbReference>
<dbReference type="InterPro" id="IPR005149">
    <property type="entry name" value="Tscrpt_reg_PadR_N"/>
</dbReference>
<dbReference type="InterPro" id="IPR036390">
    <property type="entry name" value="WH_DNA-bd_sf"/>
</dbReference>
<dbReference type="PANTHER" id="PTHR43252:SF2">
    <property type="entry name" value="TRANSCRIPTION REGULATOR, PADR-LIKE FAMILY"/>
    <property type="match status" value="1"/>
</dbReference>
<comment type="caution">
    <text evidence="2">The sequence shown here is derived from an EMBL/GenBank/DDBJ whole genome shotgun (WGS) entry which is preliminary data.</text>
</comment>
<dbReference type="Proteomes" id="UP000051679">
    <property type="component" value="Unassembled WGS sequence"/>
</dbReference>
<feature type="domain" description="Transcription regulator PadR N-terminal" evidence="1">
    <location>
        <begin position="20"/>
        <end position="92"/>
    </location>
</feature>
<gene>
    <name evidence="2" type="ORF">FC18_GL000917</name>
</gene>
<dbReference type="Gene3D" id="1.10.10.10">
    <property type="entry name" value="Winged helix-like DNA-binding domain superfamily/Winged helix DNA-binding domain"/>
    <property type="match status" value="1"/>
</dbReference>